<protein>
    <submittedName>
        <fullName evidence="13">Alpha-2,8-sialyltransferase 8F-like</fullName>
    </submittedName>
</protein>
<accession>A0A8U0PC43</accession>
<keyword evidence="5" id="KW-0812">Transmembrane</keyword>
<proteinExistence type="inferred from homology"/>
<evidence type="ECO:0000256" key="3">
    <source>
        <dbReference type="ARBA" id="ARBA00022676"/>
    </source>
</evidence>
<keyword evidence="9" id="KW-0472">Membrane</keyword>
<dbReference type="InterPro" id="IPR038578">
    <property type="entry name" value="GT29-like_sf"/>
</dbReference>
<keyword evidence="4" id="KW-0808">Transferase</keyword>
<dbReference type="GeneID" id="120022324"/>
<evidence type="ECO:0000256" key="11">
    <source>
        <dbReference type="SAM" id="MobiDB-lite"/>
    </source>
</evidence>
<name>A0A8U0PC43_SALNM</name>
<evidence type="ECO:0000256" key="6">
    <source>
        <dbReference type="ARBA" id="ARBA00022968"/>
    </source>
</evidence>
<dbReference type="GO" id="GO:0000139">
    <property type="term" value="C:Golgi membrane"/>
    <property type="evidence" value="ECO:0007669"/>
    <property type="project" value="UniProtKB-SubCell"/>
</dbReference>
<evidence type="ECO:0000256" key="9">
    <source>
        <dbReference type="ARBA" id="ARBA00023136"/>
    </source>
</evidence>
<evidence type="ECO:0000256" key="8">
    <source>
        <dbReference type="ARBA" id="ARBA00023034"/>
    </source>
</evidence>
<dbReference type="Gene3D" id="3.90.1480.20">
    <property type="entry name" value="Glycosyl transferase family 29"/>
    <property type="match status" value="1"/>
</dbReference>
<dbReference type="Pfam" id="PF00777">
    <property type="entry name" value="Glyco_transf_29"/>
    <property type="match status" value="1"/>
</dbReference>
<dbReference type="RefSeq" id="XP_038822147.1">
    <property type="nucleotide sequence ID" value="XM_038966219.1"/>
</dbReference>
<keyword evidence="7" id="KW-1133">Transmembrane helix</keyword>
<dbReference type="KEGG" id="snh:120022324"/>
<keyword evidence="10" id="KW-0325">Glycoprotein</keyword>
<keyword evidence="8" id="KW-0333">Golgi apparatus</keyword>
<gene>
    <name evidence="13" type="primary">LOC120022324</name>
</gene>
<evidence type="ECO:0000256" key="7">
    <source>
        <dbReference type="ARBA" id="ARBA00022989"/>
    </source>
</evidence>
<evidence type="ECO:0000256" key="4">
    <source>
        <dbReference type="ARBA" id="ARBA00022679"/>
    </source>
</evidence>
<evidence type="ECO:0000256" key="2">
    <source>
        <dbReference type="ARBA" id="ARBA00006003"/>
    </source>
</evidence>
<keyword evidence="12" id="KW-1185">Reference proteome</keyword>
<organism evidence="12 13">
    <name type="scientific">Salvelinus namaycush</name>
    <name type="common">Lake trout</name>
    <name type="synonym">Salmo namaycush</name>
    <dbReference type="NCBI Taxonomy" id="8040"/>
    <lineage>
        <taxon>Eukaryota</taxon>
        <taxon>Metazoa</taxon>
        <taxon>Chordata</taxon>
        <taxon>Craniata</taxon>
        <taxon>Vertebrata</taxon>
        <taxon>Euteleostomi</taxon>
        <taxon>Actinopterygii</taxon>
        <taxon>Neopterygii</taxon>
        <taxon>Teleostei</taxon>
        <taxon>Protacanthopterygii</taxon>
        <taxon>Salmoniformes</taxon>
        <taxon>Salmonidae</taxon>
        <taxon>Salmoninae</taxon>
        <taxon>Salvelinus</taxon>
    </lineage>
</organism>
<keyword evidence="6" id="KW-0735">Signal-anchor</keyword>
<comment type="subcellular location">
    <subcellularLocation>
        <location evidence="1">Golgi apparatus membrane</location>
        <topology evidence="1">Single-pass type II membrane protein</topology>
    </subcellularLocation>
</comment>
<dbReference type="GO" id="GO:0003828">
    <property type="term" value="F:alpha-N-acetylneuraminate alpha-2,8-sialyltransferase activity"/>
    <property type="evidence" value="ECO:0007669"/>
    <property type="project" value="TreeGrafter"/>
</dbReference>
<dbReference type="GO" id="GO:0009311">
    <property type="term" value="P:oligosaccharide metabolic process"/>
    <property type="evidence" value="ECO:0007669"/>
    <property type="project" value="TreeGrafter"/>
</dbReference>
<comment type="similarity">
    <text evidence="2">Belongs to the glycosyltransferase 29 family.</text>
</comment>
<evidence type="ECO:0000313" key="13">
    <source>
        <dbReference type="RefSeq" id="XP_038822147.1"/>
    </source>
</evidence>
<evidence type="ECO:0000313" key="12">
    <source>
        <dbReference type="Proteomes" id="UP000808372"/>
    </source>
</evidence>
<dbReference type="PANTHER" id="PTHR11987:SF29">
    <property type="entry name" value="ALPHA-2,8-SIALYLTRANSFERASE 8F"/>
    <property type="match status" value="1"/>
</dbReference>
<dbReference type="InterPro" id="IPR050943">
    <property type="entry name" value="Glycosyltr_29_Sialyltrsf"/>
</dbReference>
<evidence type="ECO:0000256" key="10">
    <source>
        <dbReference type="ARBA" id="ARBA00023180"/>
    </source>
</evidence>
<feature type="region of interest" description="Disordered" evidence="11">
    <location>
        <begin position="1"/>
        <end position="37"/>
    </location>
</feature>
<dbReference type="AlphaFoldDB" id="A0A8U0PC43"/>
<dbReference type="InterPro" id="IPR001675">
    <property type="entry name" value="Glyco_trans_29"/>
</dbReference>
<evidence type="ECO:0000256" key="1">
    <source>
        <dbReference type="ARBA" id="ARBA00004323"/>
    </source>
</evidence>
<dbReference type="PANTHER" id="PTHR11987">
    <property type="entry name" value="ALPHA-2,8-SIALYLTRANSFERASE"/>
    <property type="match status" value="1"/>
</dbReference>
<keyword evidence="3" id="KW-0328">Glycosyltransferase</keyword>
<dbReference type="Proteomes" id="UP000808372">
    <property type="component" value="Chromosome 27"/>
</dbReference>
<evidence type="ECO:0000256" key="5">
    <source>
        <dbReference type="ARBA" id="ARBA00022692"/>
    </source>
</evidence>
<feature type="compositionally biased region" description="Polar residues" evidence="11">
    <location>
        <begin position="11"/>
        <end position="31"/>
    </location>
</feature>
<dbReference type="GO" id="GO:0006491">
    <property type="term" value="P:N-glycan processing"/>
    <property type="evidence" value="ECO:0007669"/>
    <property type="project" value="TreeGrafter"/>
</dbReference>
<reference evidence="13" key="1">
    <citation type="submission" date="2025-08" db="UniProtKB">
        <authorList>
            <consortium name="RefSeq"/>
        </authorList>
    </citation>
    <scope>IDENTIFICATION</scope>
    <source>
        <tissue evidence="13">White muscle</tissue>
    </source>
</reference>
<sequence length="142" mass="15706">MGATQGWVAPNLSQAARTPSNPKKQGTLESQQAKRRNPGPLAEALSVYGHAHLLLPAFSFAFGTSPCFKVYRALRKARAQQEVVFFHPDYLFELGRFWRRRGQRAPRLSTGLMLASTALEICEQVLVCVCVASEDVSVQSEV</sequence>